<keyword evidence="7" id="KW-0479">Metal-binding</keyword>
<dbReference type="InterPro" id="IPR050072">
    <property type="entry name" value="Peptidase_M20A"/>
</dbReference>
<dbReference type="InterPro" id="IPR002933">
    <property type="entry name" value="Peptidase_M20"/>
</dbReference>
<sequence>MPRKYAIMESVEAAVKAAWAAIDRERSYVTELTRKMVQIPSVNPKFLKEPTQNREGAVQDLIEPTLESLGMAIDRWDVFPGRPNVVGQLAGSEKRSLLLCGHIDVVPIGERSAWTMDPFGAEIKDGRLYGRGAIDMKSGLAAAIAAVRGIKAAGIELDGRVSIHSVIDEEAGGFGAIDAVKRGHLAKAAIITEPSWGNILVSEGGLEWIRVTITGRQGHSAWRYNEIWPQRDEPDRPARAVNAIDIAARFLDALKHFESSRCRYRQHPLLPPGMNTINVGAMRAGAGLGRDGLPLVMTNPAIIPDVAVIDLDYKFLPNQTKEDVRSEFEAFVHHFCQQDLWLQQNPIKVHWELSGLHFPPMNTPSDHPIAQSLFKRRVQLGGEPKITGFIAVADCAHYAGAGVDSMIYGASGDGLHSSDEYVVIASLEETTKTLAAGIIDWCGIR</sequence>
<evidence type="ECO:0000256" key="8">
    <source>
        <dbReference type="ARBA" id="ARBA00022801"/>
    </source>
</evidence>
<dbReference type="GO" id="GO:0009089">
    <property type="term" value="P:lysine biosynthetic process via diaminopimelate"/>
    <property type="evidence" value="ECO:0007669"/>
    <property type="project" value="UniProtKB-UniPathway"/>
</dbReference>
<dbReference type="SUPFAM" id="SSF55031">
    <property type="entry name" value="Bacterial exopeptidase dimerisation domain"/>
    <property type="match status" value="1"/>
</dbReference>
<comment type="pathway">
    <text evidence="3">Amino-acid biosynthesis; L-lysine biosynthesis via DAP pathway; LL-2,6-diaminopimelate from (S)-tetrahydrodipicolinate (succinylase route): step 3/3.</text>
</comment>
<dbReference type="PANTHER" id="PTHR43808:SF25">
    <property type="entry name" value="PEPTIDASE M20 DIMERISATION DOMAIN-CONTAINING PROTEIN"/>
    <property type="match status" value="1"/>
</dbReference>
<evidence type="ECO:0000256" key="10">
    <source>
        <dbReference type="ARBA" id="ARBA00023285"/>
    </source>
</evidence>
<dbReference type="InterPro" id="IPR001261">
    <property type="entry name" value="ArgE/DapE_CS"/>
</dbReference>
<comment type="similarity">
    <text evidence="4">Belongs to the peptidase M20A family.</text>
</comment>
<name>A0A560J004_9BRAD</name>
<dbReference type="Gene3D" id="3.40.630.10">
    <property type="entry name" value="Zn peptidases"/>
    <property type="match status" value="1"/>
</dbReference>
<evidence type="ECO:0000259" key="12">
    <source>
        <dbReference type="Pfam" id="PF07687"/>
    </source>
</evidence>
<comment type="caution">
    <text evidence="13">The sequence shown here is derived from an EMBL/GenBank/DDBJ whole genome shotgun (WGS) entry which is preliminary data.</text>
</comment>
<dbReference type="EMBL" id="VITW01000002">
    <property type="protein sequence ID" value="TWB80926.1"/>
    <property type="molecule type" value="Genomic_DNA"/>
</dbReference>
<evidence type="ECO:0000256" key="9">
    <source>
        <dbReference type="ARBA" id="ARBA00022833"/>
    </source>
</evidence>
<evidence type="ECO:0000256" key="7">
    <source>
        <dbReference type="ARBA" id="ARBA00022723"/>
    </source>
</evidence>
<dbReference type="UniPathway" id="UPA00034">
    <property type="reaction ID" value="UER00021"/>
</dbReference>
<evidence type="ECO:0000313" key="14">
    <source>
        <dbReference type="Proteomes" id="UP000315914"/>
    </source>
</evidence>
<evidence type="ECO:0000256" key="2">
    <source>
        <dbReference type="ARBA" id="ARBA00001947"/>
    </source>
</evidence>
<accession>A0A560J004</accession>
<evidence type="ECO:0000256" key="1">
    <source>
        <dbReference type="ARBA" id="ARBA00001941"/>
    </source>
</evidence>
<proteinExistence type="inferred from homology"/>
<dbReference type="NCBIfam" id="TIGR01910">
    <property type="entry name" value="DapE-ArgE"/>
    <property type="match status" value="1"/>
</dbReference>
<dbReference type="GO" id="GO:0046872">
    <property type="term" value="F:metal ion binding"/>
    <property type="evidence" value="ECO:0007669"/>
    <property type="project" value="UniProtKB-KW"/>
</dbReference>
<comment type="catalytic activity">
    <reaction evidence="11">
        <text>N-succinyl-(2S,6S)-2,6-diaminopimelate + H2O = (2S,6S)-2,6-diaminopimelate + succinate</text>
        <dbReference type="Rhea" id="RHEA:22608"/>
        <dbReference type="ChEBI" id="CHEBI:15377"/>
        <dbReference type="ChEBI" id="CHEBI:30031"/>
        <dbReference type="ChEBI" id="CHEBI:57609"/>
        <dbReference type="ChEBI" id="CHEBI:58087"/>
        <dbReference type="EC" id="3.5.1.18"/>
    </reaction>
</comment>
<protein>
    <recommendedName>
        <fullName evidence="6">Probable succinyl-diaminopimelate desuccinylase</fullName>
        <ecNumber evidence="5">3.5.1.18</ecNumber>
    </recommendedName>
</protein>
<dbReference type="AlphaFoldDB" id="A0A560J004"/>
<organism evidence="13 14">
    <name type="scientific">Bradyrhizobium sacchari</name>
    <dbReference type="NCBI Taxonomy" id="1399419"/>
    <lineage>
        <taxon>Bacteria</taxon>
        <taxon>Pseudomonadati</taxon>
        <taxon>Pseudomonadota</taxon>
        <taxon>Alphaproteobacteria</taxon>
        <taxon>Hyphomicrobiales</taxon>
        <taxon>Nitrobacteraceae</taxon>
        <taxon>Bradyrhizobium</taxon>
    </lineage>
</organism>
<dbReference type="Proteomes" id="UP000315914">
    <property type="component" value="Unassembled WGS sequence"/>
</dbReference>
<evidence type="ECO:0000256" key="3">
    <source>
        <dbReference type="ARBA" id="ARBA00005130"/>
    </source>
</evidence>
<dbReference type="STRING" id="1399419.A5906_14180"/>
<evidence type="ECO:0000256" key="5">
    <source>
        <dbReference type="ARBA" id="ARBA00011921"/>
    </source>
</evidence>
<evidence type="ECO:0000256" key="6">
    <source>
        <dbReference type="ARBA" id="ARBA00016853"/>
    </source>
</evidence>
<dbReference type="PANTHER" id="PTHR43808">
    <property type="entry name" value="ACETYLORNITHINE DEACETYLASE"/>
    <property type="match status" value="1"/>
</dbReference>
<keyword evidence="9" id="KW-0862">Zinc</keyword>
<dbReference type="InterPro" id="IPR011650">
    <property type="entry name" value="Peptidase_M20_dimer"/>
</dbReference>
<feature type="domain" description="Peptidase M20 dimerisation" evidence="12">
    <location>
        <begin position="237"/>
        <end position="333"/>
    </location>
</feature>
<gene>
    <name evidence="13" type="ORF">FBZ95_102143</name>
</gene>
<reference evidence="13 14" key="1">
    <citation type="submission" date="2019-06" db="EMBL/GenBank/DDBJ databases">
        <title>Genomic Encyclopedia of Type Strains, Phase IV (KMG-V): Genome sequencing to study the core and pangenomes of soil and plant-associated prokaryotes.</title>
        <authorList>
            <person name="Whitman W."/>
        </authorList>
    </citation>
    <scope>NUCLEOTIDE SEQUENCE [LARGE SCALE GENOMIC DNA]</scope>
    <source>
        <strain evidence="13 14">BR 10556</strain>
    </source>
</reference>
<dbReference type="GO" id="GO:0009014">
    <property type="term" value="F:succinyl-diaminopimelate desuccinylase activity"/>
    <property type="evidence" value="ECO:0007669"/>
    <property type="project" value="UniProtKB-EC"/>
</dbReference>
<dbReference type="Pfam" id="PF01546">
    <property type="entry name" value="Peptidase_M20"/>
    <property type="match status" value="1"/>
</dbReference>
<dbReference type="InterPro" id="IPR036264">
    <property type="entry name" value="Bact_exopeptidase_dim_dom"/>
</dbReference>
<evidence type="ECO:0000256" key="4">
    <source>
        <dbReference type="ARBA" id="ARBA00006247"/>
    </source>
</evidence>
<dbReference type="SUPFAM" id="SSF53187">
    <property type="entry name" value="Zn-dependent exopeptidases"/>
    <property type="match status" value="1"/>
</dbReference>
<keyword evidence="10" id="KW-0170">Cobalt</keyword>
<evidence type="ECO:0000313" key="13">
    <source>
        <dbReference type="EMBL" id="TWB80926.1"/>
    </source>
</evidence>
<dbReference type="Pfam" id="PF07687">
    <property type="entry name" value="M20_dimer"/>
    <property type="match status" value="1"/>
</dbReference>
<keyword evidence="8" id="KW-0378">Hydrolase</keyword>
<dbReference type="PROSITE" id="PS00758">
    <property type="entry name" value="ARGE_DAPE_CPG2_1"/>
    <property type="match status" value="1"/>
</dbReference>
<dbReference type="EC" id="3.5.1.18" evidence="5"/>
<evidence type="ECO:0000256" key="11">
    <source>
        <dbReference type="ARBA" id="ARBA00051301"/>
    </source>
</evidence>
<comment type="cofactor">
    <cofactor evidence="1">
        <name>Co(2+)</name>
        <dbReference type="ChEBI" id="CHEBI:48828"/>
    </cofactor>
</comment>
<dbReference type="InterPro" id="IPR010182">
    <property type="entry name" value="ArgE/DapE"/>
</dbReference>
<keyword evidence="14" id="KW-1185">Reference proteome</keyword>
<dbReference type="Gene3D" id="3.30.70.360">
    <property type="match status" value="1"/>
</dbReference>
<comment type="cofactor">
    <cofactor evidence="2">
        <name>Zn(2+)</name>
        <dbReference type="ChEBI" id="CHEBI:29105"/>
    </cofactor>
</comment>